<reference evidence="2" key="1">
    <citation type="submission" date="2021-05" db="EMBL/GenBank/DDBJ databases">
        <authorList>
            <person name="Alioto T."/>
            <person name="Alioto T."/>
            <person name="Gomez Garrido J."/>
        </authorList>
    </citation>
    <scope>NUCLEOTIDE SEQUENCE</scope>
</reference>
<accession>A0A8D8U242</accession>
<name>A0A8D8U242_9HEMI</name>
<evidence type="ECO:0000256" key="1">
    <source>
        <dbReference type="SAM" id="Phobius"/>
    </source>
</evidence>
<organism evidence="2">
    <name type="scientific">Cacopsylla melanoneura</name>
    <dbReference type="NCBI Taxonomy" id="428564"/>
    <lineage>
        <taxon>Eukaryota</taxon>
        <taxon>Metazoa</taxon>
        <taxon>Ecdysozoa</taxon>
        <taxon>Arthropoda</taxon>
        <taxon>Hexapoda</taxon>
        <taxon>Insecta</taxon>
        <taxon>Pterygota</taxon>
        <taxon>Neoptera</taxon>
        <taxon>Paraneoptera</taxon>
        <taxon>Hemiptera</taxon>
        <taxon>Sternorrhyncha</taxon>
        <taxon>Psylloidea</taxon>
        <taxon>Psyllidae</taxon>
        <taxon>Psyllinae</taxon>
        <taxon>Cacopsylla</taxon>
    </lineage>
</organism>
<evidence type="ECO:0000313" key="2">
    <source>
        <dbReference type="EMBL" id="CAG6695771.1"/>
    </source>
</evidence>
<feature type="transmembrane region" description="Helical" evidence="1">
    <location>
        <begin position="21"/>
        <end position="42"/>
    </location>
</feature>
<feature type="transmembrane region" description="Helical" evidence="1">
    <location>
        <begin position="96"/>
        <end position="116"/>
    </location>
</feature>
<keyword evidence="1" id="KW-0472">Membrane</keyword>
<keyword evidence="1" id="KW-1133">Transmembrane helix</keyword>
<protein>
    <submittedName>
        <fullName evidence="2">Uncharacterized protein</fullName>
    </submittedName>
</protein>
<dbReference type="AlphaFoldDB" id="A0A8D8U242"/>
<keyword evidence="1" id="KW-0812">Transmembrane</keyword>
<dbReference type="EMBL" id="HBUF01325285">
    <property type="protein sequence ID" value="CAG6695771.1"/>
    <property type="molecule type" value="Transcribed_RNA"/>
</dbReference>
<sequence length="118" mass="13700">MSIYFFNPGIRWQSLLFSGEYLVCICLLSIPSFLHSCCWYPLVYLVSSIRELVGNLQSLSPNLSMSSVHTFISKWLREQKFTQNSQFSINIVPNTYFILCFLGLKLSLECFSFIILTY</sequence>
<proteinExistence type="predicted"/>